<dbReference type="SUPFAM" id="SSF51735">
    <property type="entry name" value="NAD(P)-binding Rossmann-fold domains"/>
    <property type="match status" value="1"/>
</dbReference>
<dbReference type="STRING" id="1287681.M7SXB4"/>
<accession>M7SXB4</accession>
<dbReference type="InterPro" id="IPR036291">
    <property type="entry name" value="NAD(P)-bd_dom_sf"/>
</dbReference>
<reference evidence="8" key="1">
    <citation type="journal article" date="2013" name="Genome Announc.">
        <title>Draft genome sequence of the grapevine dieback fungus Eutypa lata UCR-EL1.</title>
        <authorList>
            <person name="Blanco-Ulate B."/>
            <person name="Rolshausen P.E."/>
            <person name="Cantu D."/>
        </authorList>
    </citation>
    <scope>NUCLEOTIDE SEQUENCE [LARGE SCALE GENOMIC DNA]</scope>
    <source>
        <strain evidence="8">UCR-EL1</strain>
    </source>
</reference>
<dbReference type="GO" id="GO:0016616">
    <property type="term" value="F:oxidoreductase activity, acting on the CH-OH group of donors, NAD or NADP as acceptor"/>
    <property type="evidence" value="ECO:0007669"/>
    <property type="project" value="InterPro"/>
</dbReference>
<dbReference type="GO" id="GO:0008270">
    <property type="term" value="F:zinc ion binding"/>
    <property type="evidence" value="ECO:0007669"/>
    <property type="project" value="InterPro"/>
</dbReference>
<dbReference type="EMBL" id="KB706127">
    <property type="protein sequence ID" value="EMR69173.1"/>
    <property type="molecule type" value="Genomic_DNA"/>
</dbReference>
<keyword evidence="8" id="KW-1185">Reference proteome</keyword>
<dbReference type="OrthoDB" id="1879366at2759"/>
<evidence type="ECO:0000259" key="6">
    <source>
        <dbReference type="SMART" id="SM00829"/>
    </source>
</evidence>
<dbReference type="Proteomes" id="UP000012174">
    <property type="component" value="Unassembled WGS sequence"/>
</dbReference>
<keyword evidence="4" id="KW-0560">Oxidoreductase</keyword>
<dbReference type="InterPro" id="IPR013149">
    <property type="entry name" value="ADH-like_C"/>
</dbReference>
<dbReference type="HOGENOM" id="CLU_026673_20_2_1"/>
<dbReference type="InterPro" id="IPR020843">
    <property type="entry name" value="ER"/>
</dbReference>
<dbReference type="AlphaFoldDB" id="M7SXB4"/>
<dbReference type="Gene3D" id="3.40.50.720">
    <property type="entry name" value="NAD(P)-binding Rossmann-like Domain"/>
    <property type="match status" value="1"/>
</dbReference>
<gene>
    <name evidence="7" type="ORF">UCREL1_3804</name>
</gene>
<comment type="cofactor">
    <cofactor evidence="1 5">
        <name>Zn(2+)</name>
        <dbReference type="ChEBI" id="CHEBI:29105"/>
    </cofactor>
</comment>
<evidence type="ECO:0000256" key="3">
    <source>
        <dbReference type="ARBA" id="ARBA00022833"/>
    </source>
</evidence>
<proteinExistence type="inferred from homology"/>
<evidence type="ECO:0000256" key="2">
    <source>
        <dbReference type="ARBA" id="ARBA00022723"/>
    </source>
</evidence>
<dbReference type="PROSITE" id="PS00059">
    <property type="entry name" value="ADH_ZINC"/>
    <property type="match status" value="1"/>
</dbReference>
<evidence type="ECO:0000313" key="8">
    <source>
        <dbReference type="Proteomes" id="UP000012174"/>
    </source>
</evidence>
<name>M7SXB4_EUTLA</name>
<dbReference type="InterPro" id="IPR002328">
    <property type="entry name" value="ADH_Zn_CS"/>
</dbReference>
<comment type="similarity">
    <text evidence="5">Belongs to the zinc-containing alcohol dehydrogenase family.</text>
</comment>
<dbReference type="PANTHER" id="PTHR42683">
    <property type="entry name" value="ALDEHYDE REDUCTASE"/>
    <property type="match status" value="1"/>
</dbReference>
<dbReference type="SMART" id="SM00829">
    <property type="entry name" value="PKS_ER"/>
    <property type="match status" value="1"/>
</dbReference>
<evidence type="ECO:0000313" key="7">
    <source>
        <dbReference type="EMBL" id="EMR69173.1"/>
    </source>
</evidence>
<protein>
    <submittedName>
        <fullName evidence="7">Putative nadp-dependent alcohol dehydrogenase protein</fullName>
    </submittedName>
</protein>
<feature type="domain" description="Enoyl reductase (ER)" evidence="6">
    <location>
        <begin position="15"/>
        <end position="343"/>
    </location>
</feature>
<dbReference type="Pfam" id="PF08240">
    <property type="entry name" value="ADH_N"/>
    <property type="match status" value="1"/>
</dbReference>
<evidence type="ECO:0000256" key="1">
    <source>
        <dbReference type="ARBA" id="ARBA00001947"/>
    </source>
</evidence>
<dbReference type="KEGG" id="ela:UCREL1_3804"/>
<dbReference type="SUPFAM" id="SSF50129">
    <property type="entry name" value="GroES-like"/>
    <property type="match status" value="1"/>
</dbReference>
<dbReference type="Gene3D" id="3.90.180.10">
    <property type="entry name" value="Medium-chain alcohol dehydrogenases, catalytic domain"/>
    <property type="match status" value="1"/>
</dbReference>
<evidence type="ECO:0000256" key="4">
    <source>
        <dbReference type="ARBA" id="ARBA00023002"/>
    </source>
</evidence>
<dbReference type="InterPro" id="IPR011032">
    <property type="entry name" value="GroES-like_sf"/>
</dbReference>
<dbReference type="FunFam" id="3.40.50.720:FF:000022">
    <property type="entry name" value="Cinnamyl alcohol dehydrogenase"/>
    <property type="match status" value="1"/>
</dbReference>
<dbReference type="InterPro" id="IPR013154">
    <property type="entry name" value="ADH-like_N"/>
</dbReference>
<organism evidence="7 8">
    <name type="scientific">Eutypa lata (strain UCR-EL1)</name>
    <name type="common">Grapevine dieback disease fungus</name>
    <name type="synonym">Eutypa armeniacae</name>
    <dbReference type="NCBI Taxonomy" id="1287681"/>
    <lineage>
        <taxon>Eukaryota</taxon>
        <taxon>Fungi</taxon>
        <taxon>Dikarya</taxon>
        <taxon>Ascomycota</taxon>
        <taxon>Pezizomycotina</taxon>
        <taxon>Sordariomycetes</taxon>
        <taxon>Xylariomycetidae</taxon>
        <taxon>Xylariales</taxon>
        <taxon>Diatrypaceae</taxon>
        <taxon>Eutypa</taxon>
    </lineage>
</organism>
<keyword evidence="3 5" id="KW-0862">Zinc</keyword>
<sequence>MSSVQTLTTWRYSPSDDNFALKSATRSVGSREVLIKTTHSGLCYTDVHAKSKGCGLGHEGVGHIVRIGSEVTAHKVGDRVGWGWLHHSCGNCTSCAAGYRQYCAQARGFAYGELDQGAFGDYAIWDETFVYGIPSNISSVSAGPLMCAGASVYEALDAAGTKPSDHVGVVGVGGLGHLAVLFAKAMGCAVTVFSGSEGKMDDAFALGADVFRFASDPDRFHEICRQLPARSVVSNLGIDTLLVCANGVPPLEPLLPLLARRATIVPMTIQTAPLVVPFMPFMLPGHRIVASTEASRQNHIAMLQFASRHDIKPWVEVFPMTGEGLKEAFRKLEKGEMRFRGVLVQDSSG</sequence>
<dbReference type="OMA" id="CRNQKQY"/>
<dbReference type="eggNOG" id="KOG0023">
    <property type="taxonomic scope" value="Eukaryota"/>
</dbReference>
<dbReference type="Pfam" id="PF00107">
    <property type="entry name" value="ADH_zinc_N"/>
    <property type="match status" value="1"/>
</dbReference>
<keyword evidence="2 5" id="KW-0479">Metal-binding</keyword>
<dbReference type="InterPro" id="IPR047109">
    <property type="entry name" value="CAD-like"/>
</dbReference>
<evidence type="ECO:0000256" key="5">
    <source>
        <dbReference type="RuleBase" id="RU361277"/>
    </source>
</evidence>